<dbReference type="Pfam" id="PF02769">
    <property type="entry name" value="AIRS_C"/>
    <property type="match status" value="1"/>
</dbReference>
<dbReference type="InterPro" id="IPR036676">
    <property type="entry name" value="PurM-like_C_sf"/>
</dbReference>
<dbReference type="SUPFAM" id="SSF55326">
    <property type="entry name" value="PurM N-terminal domain-like"/>
    <property type="match status" value="1"/>
</dbReference>
<dbReference type="Gene3D" id="3.90.650.10">
    <property type="entry name" value="PurM-like C-terminal domain"/>
    <property type="match status" value="1"/>
</dbReference>
<dbReference type="InterPro" id="IPR010918">
    <property type="entry name" value="PurM-like_C_dom"/>
</dbReference>
<protein>
    <submittedName>
        <fullName evidence="4">AIR synthase family protein</fullName>
    </submittedName>
</protein>
<gene>
    <name evidence="4" type="ORF">NDI54_09605</name>
</gene>
<dbReference type="Pfam" id="PF00586">
    <property type="entry name" value="AIRS"/>
    <property type="match status" value="1"/>
</dbReference>
<reference evidence="4 5" key="1">
    <citation type="submission" date="2022-06" db="EMBL/GenBank/DDBJ databases">
        <title>Haloarcula sp. a new haloarchaeum isolate from saline soil.</title>
        <authorList>
            <person name="Strakova D."/>
            <person name="Galisteo C."/>
            <person name="Sanchez-Porro C."/>
            <person name="Ventosa A."/>
        </authorList>
    </citation>
    <scope>NUCLEOTIDE SEQUENCE [LARGE SCALE GENOMIC DNA]</scope>
    <source>
        <strain evidence="4 5">S1AR25-5A</strain>
    </source>
</reference>
<dbReference type="RefSeq" id="WP_310896242.1">
    <property type="nucleotide sequence ID" value="NZ_JAMQOM010000003.1"/>
</dbReference>
<organism evidence="4 5">
    <name type="scientific">Haloarcula terrestris</name>
    <dbReference type="NCBI Taxonomy" id="2950533"/>
    <lineage>
        <taxon>Archaea</taxon>
        <taxon>Methanobacteriati</taxon>
        <taxon>Methanobacteriota</taxon>
        <taxon>Stenosarchaea group</taxon>
        <taxon>Halobacteria</taxon>
        <taxon>Halobacteriales</taxon>
        <taxon>Haloarculaceae</taxon>
        <taxon>Haloarcula</taxon>
    </lineage>
</organism>
<proteinExistence type="inferred from homology"/>
<dbReference type="CDD" id="cd06061">
    <property type="entry name" value="PurM-like1"/>
    <property type="match status" value="1"/>
</dbReference>
<dbReference type="InterPro" id="IPR036921">
    <property type="entry name" value="PurM-like_N_sf"/>
</dbReference>
<keyword evidence="5" id="KW-1185">Reference proteome</keyword>
<comment type="caution">
    <text evidence="4">The sequence shown here is derived from an EMBL/GenBank/DDBJ whole genome shotgun (WGS) entry which is preliminary data.</text>
</comment>
<dbReference type="InterPro" id="IPR011854">
    <property type="entry name" value="HypE"/>
</dbReference>
<dbReference type="GO" id="GO:0051604">
    <property type="term" value="P:protein maturation"/>
    <property type="evidence" value="ECO:0007669"/>
    <property type="project" value="TreeGrafter"/>
</dbReference>
<dbReference type="PANTHER" id="PTHR30303">
    <property type="entry name" value="HYDROGENASE ISOENZYMES FORMATION PROTEIN HYPE"/>
    <property type="match status" value="1"/>
</dbReference>
<dbReference type="PANTHER" id="PTHR30303:SF4">
    <property type="entry name" value="HYDROGENASE EXPRESSION_FORMATION PROTEIN HYPE"/>
    <property type="match status" value="1"/>
</dbReference>
<dbReference type="Proteomes" id="UP001253439">
    <property type="component" value="Unassembled WGS sequence"/>
</dbReference>
<evidence type="ECO:0000259" key="2">
    <source>
        <dbReference type="Pfam" id="PF00586"/>
    </source>
</evidence>
<dbReference type="EMBL" id="JAMQOM010000003">
    <property type="protein sequence ID" value="MDS0221604.1"/>
    <property type="molecule type" value="Genomic_DNA"/>
</dbReference>
<feature type="domain" description="PurM-like N-terminal" evidence="2">
    <location>
        <begin position="36"/>
        <end position="143"/>
    </location>
</feature>
<dbReference type="Gene3D" id="3.30.1330.10">
    <property type="entry name" value="PurM-like, N-terminal domain"/>
    <property type="match status" value="1"/>
</dbReference>
<evidence type="ECO:0000256" key="1">
    <source>
        <dbReference type="ARBA" id="ARBA00006243"/>
    </source>
</evidence>
<evidence type="ECO:0000259" key="3">
    <source>
        <dbReference type="Pfam" id="PF02769"/>
    </source>
</evidence>
<feature type="domain" description="PurM-like C-terminal" evidence="3">
    <location>
        <begin position="157"/>
        <end position="312"/>
    </location>
</feature>
<dbReference type="SUPFAM" id="SSF56042">
    <property type="entry name" value="PurM C-terminal domain-like"/>
    <property type="match status" value="1"/>
</dbReference>
<dbReference type="InterPro" id="IPR016188">
    <property type="entry name" value="PurM-like_N"/>
</dbReference>
<dbReference type="PIRSF" id="PIRSF005644">
    <property type="entry name" value="Hdrgns_mtr_HypE"/>
    <property type="match status" value="1"/>
</dbReference>
<name>A0AAE4EY75_9EURY</name>
<comment type="similarity">
    <text evidence="1">Belongs to the HypE family.</text>
</comment>
<accession>A0AAE4EY75</accession>
<sequence length="347" mass="35686">MSDLGKIDREMFDRVIYPELGADRDDVVLGPTHGIDFGVIDVGGEAVVTATDPLSILPDLGFERAGRFALDVVLADVAVSGIPPSHLSVTFTLPPEMTDDELAAMWHGFAERAEKLGVSVVTGHTARYAGVDYSWVGGATVLGVGSHDDLVRPDGARPGDKLVVGTGPGAEVTGLFATLFPEQIGLSPDRIATAQERLGDTALVEDAMAAANAGNVTAMHDATEGGITGALIEMADGAGVRFDVDSDTVPVADGVGALCDALDIDPWHVSSCGTLLAAVDPADADEVVSALRDCGTPAAVVGEVTDGEGLYVDGTRQSHPGADPSWEAFARLQAAANGDGDQNADQQ</sequence>
<evidence type="ECO:0000313" key="4">
    <source>
        <dbReference type="EMBL" id="MDS0221604.1"/>
    </source>
</evidence>
<evidence type="ECO:0000313" key="5">
    <source>
        <dbReference type="Proteomes" id="UP001253439"/>
    </source>
</evidence>
<dbReference type="AlphaFoldDB" id="A0AAE4EY75"/>